<feature type="domain" description="C2H2-type" evidence="9">
    <location>
        <begin position="1580"/>
        <end position="1608"/>
    </location>
</feature>
<keyword evidence="2" id="KW-0479">Metal-binding</keyword>
<feature type="domain" description="C2H2-type" evidence="9">
    <location>
        <begin position="1175"/>
        <end position="1198"/>
    </location>
</feature>
<dbReference type="KEGG" id="gfs:119634520"/>
<dbReference type="FunFam" id="3.30.160.60:FF:001498">
    <property type="entry name" value="Zinc finger protein 404"/>
    <property type="match status" value="1"/>
</dbReference>
<proteinExistence type="predicted"/>
<evidence type="ECO:0000256" key="2">
    <source>
        <dbReference type="ARBA" id="ARBA00022723"/>
    </source>
</evidence>
<feature type="domain" description="N-acetyltransferase" evidence="10">
    <location>
        <begin position="712"/>
        <end position="856"/>
    </location>
</feature>
<dbReference type="PANTHER" id="PTHR24408:SF58">
    <property type="entry name" value="TRANSCRIPTION FACTOR (TFIIIA), PUTATIVE (AFU_ORTHOLOGUE AFUA_1G05150)-RELATED"/>
    <property type="match status" value="1"/>
</dbReference>
<dbReference type="InterPro" id="IPR016181">
    <property type="entry name" value="Acyl_CoA_acyltransferase"/>
</dbReference>
<dbReference type="FunFam" id="3.30.160.60:FF:000446">
    <property type="entry name" value="Zinc finger protein"/>
    <property type="match status" value="1"/>
</dbReference>
<dbReference type="FunFam" id="3.40.630.30:FF:000076">
    <property type="entry name" value="Blast:N-acetyltransferase 6"/>
    <property type="match status" value="1"/>
</dbReference>
<dbReference type="RefSeq" id="XP_037884670.1">
    <property type="nucleotide sequence ID" value="XM_038028742.1"/>
</dbReference>
<organism evidence="11 12">
    <name type="scientific">Glossina fuscipes</name>
    <dbReference type="NCBI Taxonomy" id="7396"/>
    <lineage>
        <taxon>Eukaryota</taxon>
        <taxon>Metazoa</taxon>
        <taxon>Ecdysozoa</taxon>
        <taxon>Arthropoda</taxon>
        <taxon>Hexapoda</taxon>
        <taxon>Insecta</taxon>
        <taxon>Pterygota</taxon>
        <taxon>Neoptera</taxon>
        <taxon>Endopterygota</taxon>
        <taxon>Diptera</taxon>
        <taxon>Brachycera</taxon>
        <taxon>Muscomorpha</taxon>
        <taxon>Hippoboscoidea</taxon>
        <taxon>Glossinidae</taxon>
        <taxon>Glossina</taxon>
    </lineage>
</organism>
<keyword evidence="5" id="KW-0862">Zinc</keyword>
<dbReference type="Gene3D" id="3.40.630.30">
    <property type="match status" value="1"/>
</dbReference>
<feature type="domain" description="C2H2-type" evidence="9">
    <location>
        <begin position="1315"/>
        <end position="1342"/>
    </location>
</feature>
<evidence type="ECO:0000256" key="8">
    <source>
        <dbReference type="SAM" id="MobiDB-lite"/>
    </source>
</evidence>
<dbReference type="Pfam" id="PF00096">
    <property type="entry name" value="zf-C2H2"/>
    <property type="match status" value="2"/>
</dbReference>
<comment type="subcellular location">
    <subcellularLocation>
        <location evidence="1">Nucleus</location>
    </subcellularLocation>
</comment>
<feature type="domain" description="C2H2-type" evidence="9">
    <location>
        <begin position="1524"/>
        <end position="1551"/>
    </location>
</feature>
<dbReference type="InterPro" id="IPR000182">
    <property type="entry name" value="GNAT_dom"/>
</dbReference>
<feature type="compositionally biased region" description="Polar residues" evidence="8">
    <location>
        <begin position="1147"/>
        <end position="1168"/>
    </location>
</feature>
<dbReference type="PANTHER" id="PTHR24408">
    <property type="entry name" value="ZINC FINGER PROTEIN"/>
    <property type="match status" value="1"/>
</dbReference>
<feature type="region of interest" description="Disordered" evidence="8">
    <location>
        <begin position="1147"/>
        <end position="1174"/>
    </location>
</feature>
<dbReference type="CDD" id="cd04301">
    <property type="entry name" value="NAT_SF"/>
    <property type="match status" value="1"/>
</dbReference>
<name>A0A8U0WI45_9MUSC</name>
<keyword evidence="3" id="KW-0677">Repeat</keyword>
<dbReference type="PROSITE" id="PS00028">
    <property type="entry name" value="ZINC_FINGER_C2H2_1"/>
    <property type="match status" value="11"/>
</dbReference>
<evidence type="ECO:0000256" key="3">
    <source>
        <dbReference type="ARBA" id="ARBA00022737"/>
    </source>
</evidence>
<dbReference type="GO" id="GO:0008270">
    <property type="term" value="F:zinc ion binding"/>
    <property type="evidence" value="ECO:0007669"/>
    <property type="project" value="UniProtKB-KW"/>
</dbReference>
<dbReference type="GO" id="GO:0000981">
    <property type="term" value="F:DNA-binding transcription factor activity, RNA polymerase II-specific"/>
    <property type="evidence" value="ECO:0007669"/>
    <property type="project" value="TreeGrafter"/>
</dbReference>
<feature type="region of interest" description="Disordered" evidence="8">
    <location>
        <begin position="1"/>
        <end position="20"/>
    </location>
</feature>
<evidence type="ECO:0000256" key="1">
    <source>
        <dbReference type="ARBA" id="ARBA00004123"/>
    </source>
</evidence>
<dbReference type="SUPFAM" id="SSF57667">
    <property type="entry name" value="beta-beta-alpha zinc fingers"/>
    <property type="match status" value="5"/>
</dbReference>
<feature type="domain" description="C2H2-type" evidence="9">
    <location>
        <begin position="455"/>
        <end position="477"/>
    </location>
</feature>
<dbReference type="GeneID" id="119634520"/>
<dbReference type="GO" id="GO:0032502">
    <property type="term" value="P:developmental process"/>
    <property type="evidence" value="ECO:0007669"/>
    <property type="project" value="UniProtKB-ARBA"/>
</dbReference>
<gene>
    <name evidence="12" type="primary">LOC119634520</name>
</gene>
<evidence type="ECO:0000259" key="9">
    <source>
        <dbReference type="PROSITE" id="PS50157"/>
    </source>
</evidence>
<dbReference type="GO" id="GO:0016747">
    <property type="term" value="F:acyltransferase activity, transferring groups other than amino-acyl groups"/>
    <property type="evidence" value="ECO:0007669"/>
    <property type="project" value="InterPro"/>
</dbReference>
<dbReference type="GO" id="GO:0043565">
    <property type="term" value="F:sequence-specific DNA binding"/>
    <property type="evidence" value="ECO:0007669"/>
    <property type="project" value="TreeGrafter"/>
</dbReference>
<evidence type="ECO:0000256" key="4">
    <source>
        <dbReference type="ARBA" id="ARBA00022771"/>
    </source>
</evidence>
<dbReference type="SMART" id="SM00355">
    <property type="entry name" value="ZnF_C2H2"/>
    <property type="match status" value="13"/>
</dbReference>
<dbReference type="Proteomes" id="UP000092443">
    <property type="component" value="Unplaced"/>
</dbReference>
<evidence type="ECO:0000256" key="5">
    <source>
        <dbReference type="ARBA" id="ARBA00022833"/>
    </source>
</evidence>
<feature type="domain" description="C2H2-type" evidence="9">
    <location>
        <begin position="1465"/>
        <end position="1492"/>
    </location>
</feature>
<keyword evidence="4 7" id="KW-0863">Zinc-finger</keyword>
<dbReference type="GO" id="GO:0005634">
    <property type="term" value="C:nucleus"/>
    <property type="evidence" value="ECO:0007669"/>
    <property type="project" value="UniProtKB-SubCell"/>
</dbReference>
<dbReference type="SUPFAM" id="SSF55729">
    <property type="entry name" value="Acyl-CoA N-acyltransferases (Nat)"/>
    <property type="match status" value="1"/>
</dbReference>
<evidence type="ECO:0000313" key="11">
    <source>
        <dbReference type="Proteomes" id="UP000092443"/>
    </source>
</evidence>
<keyword evidence="11" id="KW-1185">Reference proteome</keyword>
<dbReference type="InterPro" id="IPR036236">
    <property type="entry name" value="Znf_C2H2_sf"/>
</dbReference>
<dbReference type="Gene3D" id="3.30.160.60">
    <property type="entry name" value="Classic Zinc Finger"/>
    <property type="match status" value="7"/>
</dbReference>
<dbReference type="InterPro" id="IPR013087">
    <property type="entry name" value="Znf_C2H2_type"/>
</dbReference>
<evidence type="ECO:0000313" key="12">
    <source>
        <dbReference type="RefSeq" id="XP_037884670.1"/>
    </source>
</evidence>
<keyword evidence="6" id="KW-0539">Nucleus</keyword>
<dbReference type="FunFam" id="3.30.160.60:FF:000202">
    <property type="entry name" value="Zinc finger protein 574"/>
    <property type="match status" value="1"/>
</dbReference>
<dbReference type="Pfam" id="PF00583">
    <property type="entry name" value="Acetyltransf_1"/>
    <property type="match status" value="1"/>
</dbReference>
<evidence type="ECO:0000256" key="7">
    <source>
        <dbReference type="PROSITE-ProRule" id="PRU00042"/>
    </source>
</evidence>
<dbReference type="PROSITE" id="PS50157">
    <property type="entry name" value="ZINC_FINGER_C2H2_2"/>
    <property type="match status" value="9"/>
</dbReference>
<reference evidence="12" key="1">
    <citation type="submission" date="2025-08" db="UniProtKB">
        <authorList>
            <consortium name="RefSeq"/>
        </authorList>
    </citation>
    <scope>IDENTIFICATION</scope>
    <source>
        <tissue evidence="12">Whole body pupa</tissue>
    </source>
</reference>
<feature type="domain" description="C2H2-type" evidence="9">
    <location>
        <begin position="1552"/>
        <end position="1579"/>
    </location>
</feature>
<feature type="domain" description="C2H2-type" evidence="9">
    <location>
        <begin position="1384"/>
        <end position="1407"/>
    </location>
</feature>
<dbReference type="PROSITE" id="PS51186">
    <property type="entry name" value="GNAT"/>
    <property type="match status" value="1"/>
</dbReference>
<feature type="domain" description="C2H2-type" evidence="9">
    <location>
        <begin position="1493"/>
        <end position="1523"/>
    </location>
</feature>
<sequence>MDSSPQMKSEDAEDCTSTSMYLSCNEESTMSSVAFQTLEATLEDESMGSDLNKTLEPVNQPPFFPLKTVKDVNIAPITPLRPLMENLRSKNSWLALSSTPSKEQLLKTVDVTRGSDANRCMDLGFAFQEIDKENFSNRALSSLNTEDKENVFPEIGDGSSASSSAATTILEQDPLQISAAEVKSMPDNKEEIQVAKDTDAGGYESLGGMNDEGKRLEVNASPLDAINATDGASLVKNVDTKVSESDKMKPTVAMHNTNLPSKKASKILPPGQIYQNKLKIPDKKDVTLDPEVDVCHLINKMLRLSDRQQKKTAATGAFKKINEKSPMPSIAGEKRRVSFSQHMSIVVKTTLNSPARKLARKSIVGAATQQPRRSVMPIKSGEINQFVKSVGTTRKSMLPRAANAIDKVTAAQIVPPKKDKLNKLESLKHSKVGVMSDSKSKALPAPANAKPEAIFACKICKEKFLIKSLLDAHKRSHELDINPSKCLKRPSMVPIKTDGSIFGSENKCKYCDKKFALLRALHIHLLQNCPKIPPADKRKLQLTEMDHVEKAQLPNVFLNKQHSDASSSSATPRVSCNFNIGRRTFRSPIRPTPDIKNVNKKSSILGQEMMAPPCNSNLPQIKQKIPHSGVYCTPKKLIPCRSCNEVFKNILDYTNHNLSAHGNGSARKLLDLKATVAQIFPPKKDKFNKLVSLKHSKGLPPFNVSGSPFNVVPIHHYPELMKATCALINAEWPRSETARMRSLEASCDTLPCSLVLTTEGFNRVIAHCKLSPIQAKKKACFIESVVVDKSFRGQGFGKLIMKFAEDYCRVVLDLKVIYLSTIDQDGFYERIGYTHCPPISMYGPRHCELPIISYWVLLIFAMNINEEDFANSDAWLSEQLFARLKDFNTDFKDRNNASTPMINDSFQNYPHDAQNANGIPLKEDGTEPSKKSLESLDMIFKKNKCSLNETYDLNFEVLDLSTTGSRMPVVGHVSPPMVEFTTTMPLVSAPVVAEAAAVVSEAAKQNISPTFDPTEEELKLLKFLETQPKNTFLDPKMFMQSELPSTAYRIVKCANCECLFDIISFQSHVCDYDEQHNLVVPSIAASSNFDKPVRYQFLLPAEPACVRLLKENQIRIRRFLKDELKYDVNATGNSSTVSSLHLIVNTSSSSSGLNTPTDSSLSSNGSTNKKQDGPHDCTLCERKFVHASGLLRHMEKHALDLIPTTVLNGNSSGKTPVAQGNSLRSVNGLRLVIKCTLCGRIFFEPNAAFKHLCSHFPLSDKKEPDNIADIPYETYVDDASKYLKMETKRPSPSMKTYQHEKMVVYLKMTILSCVLQCEFCDLLFSEVSFLFFHSACHLPERPFECFACDIHARTSKEICTHWQAECVFMRESVKIYHATTQRYFACNVCENKFQSLDQLHGHRYTSHHFFPRLNKRLGVLQLPCECCDTFFQNAQECVNHYEAKHYKKYKREKDGTGNVSKTRQYLCDICGKSYTQSSHLWQHLRFHQGVKPFACKEPGCCRKFTIRPDLNDHIRKCHTGERPYHCLVCGKRFLTGSVFYQHRLIHRGERRYECEECGKRFYRADALKNHQRIHTGEKPFGCLFCTKNFRQRGDRDKHIRARHSHLDANARLMMQMQKLQLEAAAAVAAAQVQAQQKQETPNALASWNSLPINNNENTLPSLPILYDPTMASDRKDVVMVGNVAFPKSMFEPIMPDIDEELAIKAMHQMQ</sequence>
<protein>
    <submittedName>
        <fullName evidence="12">Uncharacterized protein LOC119634520</fullName>
    </submittedName>
</protein>
<evidence type="ECO:0000256" key="6">
    <source>
        <dbReference type="ARBA" id="ARBA00023242"/>
    </source>
</evidence>
<evidence type="ECO:0000259" key="10">
    <source>
        <dbReference type="PROSITE" id="PS51186"/>
    </source>
</evidence>
<accession>A0A8U0WI45</accession>